<evidence type="ECO:0000313" key="2">
    <source>
        <dbReference type="Proteomes" id="UP000284548"/>
    </source>
</evidence>
<accession>A0A174MBP6</accession>
<evidence type="ECO:0000313" key="1">
    <source>
        <dbReference type="EMBL" id="RHH80776.1"/>
    </source>
</evidence>
<comment type="caution">
    <text evidence="1">The sequence shown here is derived from an EMBL/GenBank/DDBJ whole genome shotgun (WGS) entry which is preliminary data.</text>
</comment>
<dbReference type="EMBL" id="QRKB01000030">
    <property type="protein sequence ID" value="RHH80776.1"/>
    <property type="molecule type" value="Genomic_DNA"/>
</dbReference>
<name>A0A174MBP6_9BACT</name>
<sequence length="61" mass="7331">MKFRNYTIYKFCVLSIFAFIKQKTDKLIRDIRDFSFIIDCQQINDNGISFLIKIISAWKAF</sequence>
<protein>
    <submittedName>
        <fullName evidence="1">Uncharacterized protein</fullName>
    </submittedName>
</protein>
<reference evidence="1 2" key="1">
    <citation type="submission" date="2018-08" db="EMBL/GenBank/DDBJ databases">
        <title>A genome reference for cultivated species of the human gut microbiota.</title>
        <authorList>
            <person name="Zou Y."/>
            <person name="Xue W."/>
            <person name="Luo G."/>
        </authorList>
    </citation>
    <scope>NUCLEOTIDE SEQUENCE [LARGE SCALE GENOMIC DNA]</scope>
    <source>
        <strain evidence="1 2">AM16-54</strain>
    </source>
</reference>
<gene>
    <name evidence="1" type="ORF">DW192_11335</name>
</gene>
<dbReference type="Proteomes" id="UP000284548">
    <property type="component" value="Unassembled WGS sequence"/>
</dbReference>
<organism evidence="1 2">
    <name type="scientific">Segatella copri</name>
    <dbReference type="NCBI Taxonomy" id="165179"/>
    <lineage>
        <taxon>Bacteria</taxon>
        <taxon>Pseudomonadati</taxon>
        <taxon>Bacteroidota</taxon>
        <taxon>Bacteroidia</taxon>
        <taxon>Bacteroidales</taxon>
        <taxon>Prevotellaceae</taxon>
        <taxon>Segatella</taxon>
    </lineage>
</organism>
<dbReference type="AlphaFoldDB" id="A0A174MBP6"/>
<proteinExistence type="predicted"/>